<feature type="chain" id="PRO_5047108369" evidence="1">
    <location>
        <begin position="20"/>
        <end position="793"/>
    </location>
</feature>
<dbReference type="SUPFAM" id="SSF49899">
    <property type="entry name" value="Concanavalin A-like lectins/glucanases"/>
    <property type="match status" value="1"/>
</dbReference>
<name>A0ABW3CYW9_9FLAO</name>
<keyword evidence="3" id="KW-1185">Reference proteome</keyword>
<gene>
    <name evidence="2" type="ORF">ACFQ1M_10940</name>
</gene>
<evidence type="ECO:0000313" key="2">
    <source>
        <dbReference type="EMBL" id="MFD0862720.1"/>
    </source>
</evidence>
<sequence length="793" mass="87493">MKKVHLLLIFSLGMLTIYAQPCGIDFHLNGTDDHITIPNTDAINLQNTRNRTVEFWFKASDITTRQVIYEEGSQLHALYFYLENDQLYLGAYRSNAGAVGNRRLFRSGIGTLAVDTWHHVALVLSDTGTDVDFRWYLDGVLQDDQIGTQVNNRSGNISIGHNGGNLRFPSGTTWTASSVGGSTAETYNGTFGASDANAYNFNGDLSLFRIWNTPRTQTEIDNNKESLLISGTDLVAYLDAGDLTYVPNGLTTLSASVEGNGNNVTYTWSGATGTDWNTGSNWVGGSAPLSNKLEKITIPLSGNYPEIASEIRIGELTVVTGVQLEISPGGTLNVYYDLTNNGLITVTDDGSLLYNNCDAIAGSGTFFVVRDSPNYPSADFFSIWSTPVFSAEATLGQVFAGPIRAFSWDASANPGVYVERGGSYAMIPGEGIFVRPDDMAGTQTRTFGGRLNNGIIDLPIYFNSPTDNFNLIGNPYASAIDWFKLYEDNSDVITGTMYYWNQTVTGANNQESDYITFNSTGSNPPGATEFISTAQGVFTESLQPGTLTFKNTHRVVSNNSQFFRSDDRTSDLDGRIWLKLSNADRTSTLLLGLLEEATNGYDEKYDGRYLDEGYLLQFYSLLVDRKLAIQARAELNGEDVSIPLGFKTATAGNFTIEIDLHYLNEEVEVILEDKELGVFADLRAGGYLFNTSVQENNERFVLNFQDTSVLGVEDDMFQNDNPRVSVSFDDHSLIVDTDIEDTGVLELYDISGKKVFQNVFEERRYFVPGLSRGIFILNLKLDNGKTIFRKLIK</sequence>
<dbReference type="Pfam" id="PF13385">
    <property type="entry name" value="Laminin_G_3"/>
    <property type="match status" value="1"/>
</dbReference>
<dbReference type="Proteomes" id="UP001596978">
    <property type="component" value="Unassembled WGS sequence"/>
</dbReference>
<accession>A0ABW3CYW9</accession>
<proteinExistence type="predicted"/>
<keyword evidence="1" id="KW-0732">Signal</keyword>
<dbReference type="Gene3D" id="2.60.120.200">
    <property type="match status" value="1"/>
</dbReference>
<feature type="signal peptide" evidence="1">
    <location>
        <begin position="1"/>
        <end position="19"/>
    </location>
</feature>
<reference evidence="3" key="1">
    <citation type="journal article" date="2019" name="Int. J. Syst. Evol. Microbiol.">
        <title>The Global Catalogue of Microorganisms (GCM) 10K type strain sequencing project: providing services to taxonomists for standard genome sequencing and annotation.</title>
        <authorList>
            <consortium name="The Broad Institute Genomics Platform"/>
            <consortium name="The Broad Institute Genome Sequencing Center for Infectious Disease"/>
            <person name="Wu L."/>
            <person name="Ma J."/>
        </authorList>
    </citation>
    <scope>NUCLEOTIDE SEQUENCE [LARGE SCALE GENOMIC DNA]</scope>
    <source>
        <strain evidence="3">CCUG 62952</strain>
    </source>
</reference>
<dbReference type="RefSeq" id="WP_386408112.1">
    <property type="nucleotide sequence ID" value="NZ_JBHTJH010000010.1"/>
</dbReference>
<evidence type="ECO:0000256" key="1">
    <source>
        <dbReference type="SAM" id="SignalP"/>
    </source>
</evidence>
<protein>
    <submittedName>
        <fullName evidence="2">LamG-like jellyroll fold domain-containing protein</fullName>
    </submittedName>
</protein>
<dbReference type="EMBL" id="JBHTJH010000010">
    <property type="protein sequence ID" value="MFD0862720.1"/>
    <property type="molecule type" value="Genomic_DNA"/>
</dbReference>
<organism evidence="2 3">
    <name type="scientific">Sungkyunkwania multivorans</name>
    <dbReference type="NCBI Taxonomy" id="1173618"/>
    <lineage>
        <taxon>Bacteria</taxon>
        <taxon>Pseudomonadati</taxon>
        <taxon>Bacteroidota</taxon>
        <taxon>Flavobacteriia</taxon>
        <taxon>Flavobacteriales</taxon>
        <taxon>Flavobacteriaceae</taxon>
        <taxon>Sungkyunkwania</taxon>
    </lineage>
</organism>
<dbReference type="InterPro" id="IPR013320">
    <property type="entry name" value="ConA-like_dom_sf"/>
</dbReference>
<evidence type="ECO:0000313" key="3">
    <source>
        <dbReference type="Proteomes" id="UP001596978"/>
    </source>
</evidence>
<comment type="caution">
    <text evidence="2">The sequence shown here is derived from an EMBL/GenBank/DDBJ whole genome shotgun (WGS) entry which is preliminary data.</text>
</comment>